<proteinExistence type="predicted"/>
<reference evidence="1" key="3">
    <citation type="submission" date="2025-08" db="UniProtKB">
        <authorList>
            <consortium name="Ensembl"/>
        </authorList>
    </citation>
    <scope>IDENTIFICATION</scope>
</reference>
<evidence type="ECO:0000313" key="2">
    <source>
        <dbReference type="Proteomes" id="UP000008144"/>
    </source>
</evidence>
<protein>
    <submittedName>
        <fullName evidence="1">Uncharacterized protein</fullName>
    </submittedName>
</protein>
<organism evidence="1 2">
    <name type="scientific">Ciona intestinalis</name>
    <name type="common">Transparent sea squirt</name>
    <name type="synonym">Ascidia intestinalis</name>
    <dbReference type="NCBI Taxonomy" id="7719"/>
    <lineage>
        <taxon>Eukaryota</taxon>
        <taxon>Metazoa</taxon>
        <taxon>Chordata</taxon>
        <taxon>Tunicata</taxon>
        <taxon>Ascidiacea</taxon>
        <taxon>Phlebobranchia</taxon>
        <taxon>Cionidae</taxon>
        <taxon>Ciona</taxon>
    </lineage>
</organism>
<dbReference type="AlphaFoldDB" id="H2XMC0"/>
<reference evidence="1" key="2">
    <citation type="journal article" date="2008" name="Genome Biol.">
        <title>Improved genome assembly and evidence-based global gene model set for the chordate Ciona intestinalis: new insight into intron and operon populations.</title>
        <authorList>
            <person name="Satou Y."/>
            <person name="Mineta K."/>
            <person name="Ogasawara M."/>
            <person name="Sasakura Y."/>
            <person name="Shoguchi E."/>
            <person name="Ueno K."/>
            <person name="Yamada L."/>
            <person name="Matsumoto J."/>
            <person name="Wasserscheid J."/>
            <person name="Dewar K."/>
            <person name="Wiley G.B."/>
            <person name="Macmil S.L."/>
            <person name="Roe B.A."/>
            <person name="Zeller R.W."/>
            <person name="Hastings K.E."/>
            <person name="Lemaire P."/>
            <person name="Lindquist E."/>
            <person name="Endo T."/>
            <person name="Hotta K."/>
            <person name="Inaba K."/>
        </authorList>
    </citation>
    <scope>NUCLEOTIDE SEQUENCE [LARGE SCALE GENOMIC DNA]</scope>
    <source>
        <strain evidence="1">wild type</strain>
    </source>
</reference>
<dbReference type="HOGENOM" id="CLU_3424304_0_0_1"/>
<name>H2XMC0_CIOIN</name>
<dbReference type="EMBL" id="EAAA01002246">
    <property type="status" value="NOT_ANNOTATED_CDS"/>
    <property type="molecule type" value="Genomic_DNA"/>
</dbReference>
<sequence length="23" mass="2801">MKMKIHKKNKKNYLIRKVLICIG</sequence>
<dbReference type="Ensembl" id="ENSCINT00000032309.1">
    <property type="protein sequence ID" value="ENSCINP00000030803.1"/>
    <property type="gene ID" value="ENSCING00000022510.1"/>
</dbReference>
<reference evidence="2" key="1">
    <citation type="journal article" date="2002" name="Science">
        <title>The draft genome of Ciona intestinalis: insights into chordate and vertebrate origins.</title>
        <authorList>
            <person name="Dehal P."/>
            <person name="Satou Y."/>
            <person name="Campbell R.K."/>
            <person name="Chapman J."/>
            <person name="Degnan B."/>
            <person name="De Tomaso A."/>
            <person name="Davidson B."/>
            <person name="Di Gregorio A."/>
            <person name="Gelpke M."/>
            <person name="Goodstein D.M."/>
            <person name="Harafuji N."/>
            <person name="Hastings K.E."/>
            <person name="Ho I."/>
            <person name="Hotta K."/>
            <person name="Huang W."/>
            <person name="Kawashima T."/>
            <person name="Lemaire P."/>
            <person name="Martinez D."/>
            <person name="Meinertzhagen I.A."/>
            <person name="Necula S."/>
            <person name="Nonaka M."/>
            <person name="Putnam N."/>
            <person name="Rash S."/>
            <person name="Saiga H."/>
            <person name="Satake M."/>
            <person name="Terry A."/>
            <person name="Yamada L."/>
            <person name="Wang H.G."/>
            <person name="Awazu S."/>
            <person name="Azumi K."/>
            <person name="Boore J."/>
            <person name="Branno M."/>
            <person name="Chin-Bow S."/>
            <person name="DeSantis R."/>
            <person name="Doyle S."/>
            <person name="Francino P."/>
            <person name="Keys D.N."/>
            <person name="Haga S."/>
            <person name="Hayashi H."/>
            <person name="Hino K."/>
            <person name="Imai K.S."/>
            <person name="Inaba K."/>
            <person name="Kano S."/>
            <person name="Kobayashi K."/>
            <person name="Kobayashi M."/>
            <person name="Lee B.I."/>
            <person name="Makabe K.W."/>
            <person name="Manohar C."/>
            <person name="Matassi G."/>
            <person name="Medina M."/>
            <person name="Mochizuki Y."/>
            <person name="Mount S."/>
            <person name="Morishita T."/>
            <person name="Miura S."/>
            <person name="Nakayama A."/>
            <person name="Nishizaka S."/>
            <person name="Nomoto H."/>
            <person name="Ohta F."/>
            <person name="Oishi K."/>
            <person name="Rigoutsos I."/>
            <person name="Sano M."/>
            <person name="Sasaki A."/>
            <person name="Sasakura Y."/>
            <person name="Shoguchi E."/>
            <person name="Shin-i T."/>
            <person name="Spagnuolo A."/>
            <person name="Stainier D."/>
            <person name="Suzuki M.M."/>
            <person name="Tassy O."/>
            <person name="Takatori N."/>
            <person name="Tokuoka M."/>
            <person name="Yagi K."/>
            <person name="Yoshizaki F."/>
            <person name="Wada S."/>
            <person name="Zhang C."/>
            <person name="Hyatt P.D."/>
            <person name="Larimer F."/>
            <person name="Detter C."/>
            <person name="Doggett N."/>
            <person name="Glavina T."/>
            <person name="Hawkins T."/>
            <person name="Richardson P."/>
            <person name="Lucas S."/>
            <person name="Kohara Y."/>
            <person name="Levine M."/>
            <person name="Satoh N."/>
            <person name="Rokhsar D.S."/>
        </authorList>
    </citation>
    <scope>NUCLEOTIDE SEQUENCE [LARGE SCALE GENOMIC DNA]</scope>
</reference>
<accession>H2XMC0</accession>
<dbReference type="InParanoid" id="H2XMC0"/>
<reference evidence="1" key="4">
    <citation type="submission" date="2025-09" db="UniProtKB">
        <authorList>
            <consortium name="Ensembl"/>
        </authorList>
    </citation>
    <scope>IDENTIFICATION</scope>
</reference>
<keyword evidence="2" id="KW-1185">Reference proteome</keyword>
<evidence type="ECO:0000313" key="1">
    <source>
        <dbReference type="Ensembl" id="ENSCINP00000030803.1"/>
    </source>
</evidence>
<dbReference type="Proteomes" id="UP000008144">
    <property type="component" value="Chromosome 6"/>
</dbReference>